<feature type="compositionally biased region" description="Basic and acidic residues" evidence="1">
    <location>
        <begin position="1"/>
        <end position="18"/>
    </location>
</feature>
<evidence type="ECO:0000256" key="1">
    <source>
        <dbReference type="SAM" id="MobiDB-lite"/>
    </source>
</evidence>
<feature type="region of interest" description="Disordered" evidence="1">
    <location>
        <begin position="1"/>
        <end position="140"/>
    </location>
</feature>
<feature type="non-terminal residue" evidence="2">
    <location>
        <position position="140"/>
    </location>
</feature>
<dbReference type="EMBL" id="CADCVT010000389">
    <property type="protein sequence ID" value="CAA9529177.1"/>
    <property type="molecule type" value="Genomic_DNA"/>
</dbReference>
<accession>A0A6J4TRI8</accession>
<feature type="non-terminal residue" evidence="2">
    <location>
        <position position="1"/>
    </location>
</feature>
<feature type="compositionally biased region" description="Basic and acidic residues" evidence="1">
    <location>
        <begin position="57"/>
        <end position="75"/>
    </location>
</feature>
<name>A0A6J4TRI8_9ACTN</name>
<feature type="compositionally biased region" description="Basic residues" evidence="1">
    <location>
        <begin position="76"/>
        <end position="93"/>
    </location>
</feature>
<gene>
    <name evidence="2" type="ORF">AVDCRST_MAG85-3512</name>
</gene>
<reference evidence="2" key="1">
    <citation type="submission" date="2020-02" db="EMBL/GenBank/DDBJ databases">
        <authorList>
            <person name="Meier V. D."/>
        </authorList>
    </citation>
    <scope>NUCLEOTIDE SEQUENCE</scope>
    <source>
        <strain evidence="2">AVDCRST_MAG85</strain>
    </source>
</reference>
<sequence length="140" mass="15338">EARGDPRRDGGRRGDRGGRAHPVLPVARRRAAGGRRRLQAGRGRTGGDRRRARARQRPADLPRPRRREGPADDRARHQRRPGRPRPARRRHSGAHPPGQGPGRADRRARLPAAPCGTVARGPGAARVHRGVPRAGRSETI</sequence>
<organism evidence="2">
    <name type="scientific">uncultured Solirubrobacteraceae bacterium</name>
    <dbReference type="NCBI Taxonomy" id="1162706"/>
    <lineage>
        <taxon>Bacteria</taxon>
        <taxon>Bacillati</taxon>
        <taxon>Actinomycetota</taxon>
        <taxon>Thermoleophilia</taxon>
        <taxon>Solirubrobacterales</taxon>
        <taxon>Solirubrobacteraceae</taxon>
        <taxon>environmental samples</taxon>
    </lineage>
</organism>
<proteinExistence type="predicted"/>
<dbReference type="AlphaFoldDB" id="A0A6J4TRI8"/>
<feature type="compositionally biased region" description="Basic residues" evidence="1">
    <location>
        <begin position="27"/>
        <end position="39"/>
    </location>
</feature>
<protein>
    <submittedName>
        <fullName evidence="2">Uncharacterized protein</fullName>
    </submittedName>
</protein>
<evidence type="ECO:0000313" key="2">
    <source>
        <dbReference type="EMBL" id="CAA9529177.1"/>
    </source>
</evidence>